<comment type="caution">
    <text evidence="1">The sequence shown here is derived from an EMBL/GenBank/DDBJ whole genome shotgun (WGS) entry which is preliminary data.</text>
</comment>
<organism evidence="1 2">
    <name type="scientific">Candidatus Faecenecus gallistercoris</name>
    <dbReference type="NCBI Taxonomy" id="2840793"/>
    <lineage>
        <taxon>Bacteria</taxon>
        <taxon>Bacillati</taxon>
        <taxon>Bacillota</taxon>
        <taxon>Bacillota incertae sedis</taxon>
        <taxon>Candidatus Faecenecus</taxon>
    </lineage>
</organism>
<dbReference type="EMBL" id="DVFU01000011">
    <property type="protein sequence ID" value="HIQ64189.1"/>
    <property type="molecule type" value="Genomic_DNA"/>
</dbReference>
<gene>
    <name evidence="1" type="ORF">IAC85_00450</name>
</gene>
<proteinExistence type="predicted"/>
<evidence type="ECO:0000313" key="1">
    <source>
        <dbReference type="EMBL" id="HIQ64189.1"/>
    </source>
</evidence>
<accession>A0A9D1CKX4</accession>
<evidence type="ECO:0000313" key="2">
    <source>
        <dbReference type="Proteomes" id="UP000886725"/>
    </source>
</evidence>
<name>A0A9D1CKX4_9FIRM</name>
<sequence length="268" mass="30429">MSQNFENMFNLAMEYTGNDAKKSNMLVLQYFRKRGNYGGSLFSNSSSSNLTWNTVASAIDNNYCNLVDTNLSDMNPNYYDPATPNHYKYDINHLCAVANALLYELGDSEESGMDILTNLYSGWGGDMLSFAIDVKEAENNSVTDIEEWAKDNICQSNSHFPVSDYYGDIDAINIVNLMNELKINFHSAFRLYFKTSLQEKSYAETRATRYINSVGSTSYIEWACDLLNSDEFDIFKYIIGEGTMNQKYYDAAIAAFKGFIYSEYVAGR</sequence>
<dbReference type="AlphaFoldDB" id="A0A9D1CKX4"/>
<reference evidence="1" key="2">
    <citation type="journal article" date="2021" name="PeerJ">
        <title>Extensive microbial diversity within the chicken gut microbiome revealed by metagenomics and culture.</title>
        <authorList>
            <person name="Gilroy R."/>
            <person name="Ravi A."/>
            <person name="Getino M."/>
            <person name="Pursley I."/>
            <person name="Horton D.L."/>
            <person name="Alikhan N.F."/>
            <person name="Baker D."/>
            <person name="Gharbi K."/>
            <person name="Hall N."/>
            <person name="Watson M."/>
            <person name="Adriaenssens E.M."/>
            <person name="Foster-Nyarko E."/>
            <person name="Jarju S."/>
            <person name="Secka A."/>
            <person name="Antonio M."/>
            <person name="Oren A."/>
            <person name="Chaudhuri R.R."/>
            <person name="La Ragione R."/>
            <person name="Hildebrand F."/>
            <person name="Pallen M.J."/>
        </authorList>
    </citation>
    <scope>NUCLEOTIDE SEQUENCE</scope>
    <source>
        <strain evidence="1">CHK165-10780</strain>
    </source>
</reference>
<reference evidence="1" key="1">
    <citation type="submission" date="2020-10" db="EMBL/GenBank/DDBJ databases">
        <authorList>
            <person name="Gilroy R."/>
        </authorList>
    </citation>
    <scope>NUCLEOTIDE SEQUENCE</scope>
    <source>
        <strain evidence="1">CHK165-10780</strain>
    </source>
</reference>
<protein>
    <submittedName>
        <fullName evidence="1">Uncharacterized protein</fullName>
    </submittedName>
</protein>
<dbReference type="Proteomes" id="UP000886725">
    <property type="component" value="Unassembled WGS sequence"/>
</dbReference>